<evidence type="ECO:0000259" key="2">
    <source>
        <dbReference type="Pfam" id="PF01926"/>
    </source>
</evidence>
<accession>A0ABR0J6C4</accession>
<dbReference type="EMBL" id="JAVRRF010000016">
    <property type="protein sequence ID" value="KAK5057349.1"/>
    <property type="molecule type" value="Genomic_DNA"/>
</dbReference>
<protein>
    <recommendedName>
        <fullName evidence="2">G domain-containing protein</fullName>
    </recommendedName>
</protein>
<comment type="caution">
    <text evidence="3">The sequence shown here is derived from an EMBL/GenBank/DDBJ whole genome shotgun (WGS) entry which is preliminary data.</text>
</comment>
<organism evidence="3 4">
    <name type="scientific">Exophiala sideris</name>
    <dbReference type="NCBI Taxonomy" id="1016849"/>
    <lineage>
        <taxon>Eukaryota</taxon>
        <taxon>Fungi</taxon>
        <taxon>Dikarya</taxon>
        <taxon>Ascomycota</taxon>
        <taxon>Pezizomycotina</taxon>
        <taxon>Eurotiomycetes</taxon>
        <taxon>Chaetothyriomycetidae</taxon>
        <taxon>Chaetothyriales</taxon>
        <taxon>Herpotrichiellaceae</taxon>
        <taxon>Exophiala</taxon>
    </lineage>
</organism>
<proteinExistence type="predicted"/>
<sequence>MKSSAHGKASNTTKPVAFASNNVGRKDSVVVAVMGATGVGKSSFIKRLTGAEDNVVGHGLTSATTKVQCYGLFLDGTHFILVDTPGFDDSSGLEKEVVDEILSWLEKSMGEGLLLDALVYMHRISDPRLSGTARTNMRLFRSLCGDDALHKVVLATTFWASTEDEVGRRREQQMLEDPKFWKPMADKGSRCFRLNGDRKGYLNILTHIAQSDGKFLTQAQEEMRLGQQAHETTASRTMNPDLDRMKREYEASIAIETRKQKVAFAEADRRRREKRLNEQRKIEQQRRLEVEKLEREAKENDRTEREIEARRALHEKTQRETAEKKMRHKLEARAQKLRAHEAEAARIHELSLRLDSTVVIARTTGEIIASNVEIGAP</sequence>
<dbReference type="InterPro" id="IPR006073">
    <property type="entry name" value="GTP-bd"/>
</dbReference>
<gene>
    <name evidence="3" type="ORF">LTR69_007389</name>
</gene>
<feature type="domain" description="G" evidence="2">
    <location>
        <begin position="31"/>
        <end position="99"/>
    </location>
</feature>
<name>A0ABR0J6C4_9EURO</name>
<reference evidence="3 4" key="1">
    <citation type="submission" date="2023-08" db="EMBL/GenBank/DDBJ databases">
        <title>Black Yeasts Isolated from many extreme environments.</title>
        <authorList>
            <person name="Coleine C."/>
            <person name="Stajich J.E."/>
            <person name="Selbmann L."/>
        </authorList>
    </citation>
    <scope>NUCLEOTIDE SEQUENCE [LARGE SCALE GENOMIC DNA]</scope>
    <source>
        <strain evidence="3 4">CCFEE 6328</strain>
    </source>
</reference>
<dbReference type="SUPFAM" id="SSF52540">
    <property type="entry name" value="P-loop containing nucleoside triphosphate hydrolases"/>
    <property type="match status" value="1"/>
</dbReference>
<evidence type="ECO:0000256" key="1">
    <source>
        <dbReference type="SAM" id="MobiDB-lite"/>
    </source>
</evidence>
<dbReference type="Gene3D" id="3.40.50.300">
    <property type="entry name" value="P-loop containing nucleotide triphosphate hydrolases"/>
    <property type="match status" value="1"/>
</dbReference>
<dbReference type="InterPro" id="IPR027417">
    <property type="entry name" value="P-loop_NTPase"/>
</dbReference>
<evidence type="ECO:0000313" key="3">
    <source>
        <dbReference type="EMBL" id="KAK5057349.1"/>
    </source>
</evidence>
<dbReference type="Proteomes" id="UP001345691">
    <property type="component" value="Unassembled WGS sequence"/>
</dbReference>
<dbReference type="Pfam" id="PF01926">
    <property type="entry name" value="MMR_HSR1"/>
    <property type="match status" value="1"/>
</dbReference>
<keyword evidence="4" id="KW-1185">Reference proteome</keyword>
<evidence type="ECO:0000313" key="4">
    <source>
        <dbReference type="Proteomes" id="UP001345691"/>
    </source>
</evidence>
<feature type="region of interest" description="Disordered" evidence="1">
    <location>
        <begin position="296"/>
        <end position="323"/>
    </location>
</feature>